<proteinExistence type="inferred from homology"/>
<evidence type="ECO:0000313" key="8">
    <source>
        <dbReference type="Proteomes" id="UP000050794"/>
    </source>
</evidence>
<dbReference type="InterPro" id="IPR000612">
    <property type="entry name" value="PMP3"/>
</dbReference>
<keyword evidence="4 6" id="KW-1133">Transmembrane helix</keyword>
<feature type="transmembrane region" description="Helical" evidence="6">
    <location>
        <begin position="23"/>
        <end position="48"/>
    </location>
</feature>
<gene>
    <name evidence="7" type="ORF">TCNE_LOCUS19260</name>
</gene>
<keyword evidence="5 6" id="KW-0472">Membrane</keyword>
<dbReference type="EMBL" id="UYWY01026635">
    <property type="protein sequence ID" value="VDM50581.1"/>
    <property type="molecule type" value="Genomic_DNA"/>
</dbReference>
<comment type="similarity">
    <text evidence="2">Belongs to the UPF0057 (PMP3) family.</text>
</comment>
<evidence type="ECO:0000256" key="2">
    <source>
        <dbReference type="ARBA" id="ARBA00009530"/>
    </source>
</evidence>
<protein>
    <submittedName>
        <fullName evidence="9">Plasma membrane proteolipid 3</fullName>
    </submittedName>
</protein>
<dbReference type="WBParaSite" id="TCNE_0001926401-mRNA-1">
    <property type="protein sequence ID" value="TCNE_0001926401-mRNA-1"/>
    <property type="gene ID" value="TCNE_0001926401"/>
</dbReference>
<evidence type="ECO:0000256" key="5">
    <source>
        <dbReference type="ARBA" id="ARBA00023136"/>
    </source>
</evidence>
<dbReference type="PANTHER" id="PTHR21659:SF42">
    <property type="entry name" value="UPF0057 MEMBRANE PROTEIN ZK632.10-RELATED"/>
    <property type="match status" value="1"/>
</dbReference>
<dbReference type="Pfam" id="PF01679">
    <property type="entry name" value="Pmp3"/>
    <property type="match status" value="1"/>
</dbReference>
<comment type="subcellular location">
    <subcellularLocation>
        <location evidence="1">Membrane</location>
    </subcellularLocation>
</comment>
<accession>A0A183VEU0</accession>
<reference evidence="9" key="1">
    <citation type="submission" date="2016-06" db="UniProtKB">
        <authorList>
            <consortium name="WormBaseParasite"/>
        </authorList>
    </citation>
    <scope>IDENTIFICATION</scope>
</reference>
<name>A0A183VEU0_TOXCA</name>
<organism evidence="8 9">
    <name type="scientific">Toxocara canis</name>
    <name type="common">Canine roundworm</name>
    <dbReference type="NCBI Taxonomy" id="6265"/>
    <lineage>
        <taxon>Eukaryota</taxon>
        <taxon>Metazoa</taxon>
        <taxon>Ecdysozoa</taxon>
        <taxon>Nematoda</taxon>
        <taxon>Chromadorea</taxon>
        <taxon>Rhabditida</taxon>
        <taxon>Spirurina</taxon>
        <taxon>Ascaridomorpha</taxon>
        <taxon>Ascaridoidea</taxon>
        <taxon>Toxocaridae</taxon>
        <taxon>Toxocara</taxon>
    </lineage>
</organism>
<reference evidence="7 8" key="2">
    <citation type="submission" date="2018-11" db="EMBL/GenBank/DDBJ databases">
        <authorList>
            <consortium name="Pathogen Informatics"/>
        </authorList>
    </citation>
    <scope>NUCLEOTIDE SEQUENCE [LARGE SCALE GENOMIC DNA]</scope>
</reference>
<evidence type="ECO:0000256" key="1">
    <source>
        <dbReference type="ARBA" id="ARBA00004370"/>
    </source>
</evidence>
<keyword evidence="8" id="KW-1185">Reference proteome</keyword>
<evidence type="ECO:0000313" key="7">
    <source>
        <dbReference type="EMBL" id="VDM50581.1"/>
    </source>
</evidence>
<dbReference type="AlphaFoldDB" id="A0A183VEU0"/>
<evidence type="ECO:0000313" key="9">
    <source>
        <dbReference type="WBParaSite" id="TCNE_0001926401-mRNA-1"/>
    </source>
</evidence>
<sequence length="58" mass="6508">MRRVGSLARPVAVLIARGCDIHFLLNIILTCLAWIPGVIHAIYICFYFEPRGTAYTSN</sequence>
<evidence type="ECO:0000256" key="6">
    <source>
        <dbReference type="SAM" id="Phobius"/>
    </source>
</evidence>
<evidence type="ECO:0000256" key="3">
    <source>
        <dbReference type="ARBA" id="ARBA00022692"/>
    </source>
</evidence>
<evidence type="ECO:0000256" key="4">
    <source>
        <dbReference type="ARBA" id="ARBA00022989"/>
    </source>
</evidence>
<dbReference type="GO" id="GO:0016020">
    <property type="term" value="C:membrane"/>
    <property type="evidence" value="ECO:0007669"/>
    <property type="project" value="UniProtKB-SubCell"/>
</dbReference>
<keyword evidence="3 6" id="KW-0812">Transmembrane</keyword>
<dbReference type="Proteomes" id="UP000050794">
    <property type="component" value="Unassembled WGS sequence"/>
</dbReference>
<dbReference type="PANTHER" id="PTHR21659">
    <property type="entry name" value="HYDROPHOBIC PROTEIN RCI2 LOW TEMPERATURE AND SALT RESPONSIVE PROTEIN LTI6 -RELATED"/>
    <property type="match status" value="1"/>
</dbReference>